<sequence>MVSYKLLQRLGVSKDQLLLLVQLLTPMIIGRRRNSPFRLIQMTGEKED</sequence>
<protein>
    <submittedName>
        <fullName evidence="1">Uncharacterized protein</fullName>
    </submittedName>
</protein>
<dbReference type="Proteomes" id="UP000019141">
    <property type="component" value="Unassembled WGS sequence"/>
</dbReference>
<gene>
    <name evidence="1" type="ORF">ETSY1_23170</name>
</gene>
<dbReference type="EMBL" id="AZHW01000680">
    <property type="protein sequence ID" value="ETW97315.1"/>
    <property type="molecule type" value="Genomic_DNA"/>
</dbReference>
<dbReference type="HOGENOM" id="CLU_3150685_0_0_7"/>
<reference evidence="1 2" key="1">
    <citation type="journal article" date="2014" name="Nature">
        <title>An environmental bacterial taxon with a large and distinct metabolic repertoire.</title>
        <authorList>
            <person name="Wilson M.C."/>
            <person name="Mori T."/>
            <person name="Ruckert C."/>
            <person name="Uria A.R."/>
            <person name="Helf M.J."/>
            <person name="Takada K."/>
            <person name="Gernert C."/>
            <person name="Steffens U.A."/>
            <person name="Heycke N."/>
            <person name="Schmitt S."/>
            <person name="Rinke C."/>
            <person name="Helfrich E.J."/>
            <person name="Brachmann A.O."/>
            <person name="Gurgui C."/>
            <person name="Wakimoto T."/>
            <person name="Kracht M."/>
            <person name="Crusemann M."/>
            <person name="Hentschel U."/>
            <person name="Abe I."/>
            <person name="Matsunaga S."/>
            <person name="Kalinowski J."/>
            <person name="Takeyama H."/>
            <person name="Piel J."/>
        </authorList>
    </citation>
    <scope>NUCLEOTIDE SEQUENCE [LARGE SCALE GENOMIC DNA]</scope>
    <source>
        <strain evidence="2">TSY1</strain>
    </source>
</reference>
<name>W4LHZ5_ENTF1</name>
<dbReference type="AlphaFoldDB" id="W4LHZ5"/>
<keyword evidence="2" id="KW-1185">Reference proteome</keyword>
<proteinExistence type="predicted"/>
<comment type="caution">
    <text evidence="1">The sequence shown here is derived from an EMBL/GenBank/DDBJ whole genome shotgun (WGS) entry which is preliminary data.</text>
</comment>
<evidence type="ECO:0000313" key="2">
    <source>
        <dbReference type="Proteomes" id="UP000019141"/>
    </source>
</evidence>
<organism evidence="1 2">
    <name type="scientific">Entotheonella factor</name>
    <dbReference type="NCBI Taxonomy" id="1429438"/>
    <lineage>
        <taxon>Bacteria</taxon>
        <taxon>Pseudomonadati</taxon>
        <taxon>Nitrospinota/Tectimicrobiota group</taxon>
        <taxon>Candidatus Tectimicrobiota</taxon>
        <taxon>Candidatus Entotheonellia</taxon>
        <taxon>Candidatus Entotheonellales</taxon>
        <taxon>Candidatus Entotheonellaceae</taxon>
        <taxon>Candidatus Entotheonella</taxon>
    </lineage>
</organism>
<accession>W4LHZ5</accession>
<evidence type="ECO:0000313" key="1">
    <source>
        <dbReference type="EMBL" id="ETW97315.1"/>
    </source>
</evidence>